<proteinExistence type="predicted"/>
<feature type="transmembrane region" description="Helical" evidence="1">
    <location>
        <begin position="37"/>
        <end position="56"/>
    </location>
</feature>
<name>R9GLT8_9SPHI</name>
<organism evidence="2 3">
    <name type="scientific">Arcticibacter svalbardensis MN12-7</name>
    <dbReference type="NCBI Taxonomy" id="1150600"/>
    <lineage>
        <taxon>Bacteria</taxon>
        <taxon>Pseudomonadati</taxon>
        <taxon>Bacteroidota</taxon>
        <taxon>Sphingobacteriia</taxon>
        <taxon>Sphingobacteriales</taxon>
        <taxon>Sphingobacteriaceae</taxon>
        <taxon>Arcticibacter</taxon>
    </lineage>
</organism>
<keyword evidence="1" id="KW-1133">Transmembrane helix</keyword>
<gene>
    <name evidence="2" type="ORF">ADIARSV_4320</name>
</gene>
<accession>R9GLT8</accession>
<evidence type="ECO:0000313" key="2">
    <source>
        <dbReference type="EMBL" id="EOR92515.1"/>
    </source>
</evidence>
<evidence type="ECO:0000256" key="1">
    <source>
        <dbReference type="SAM" id="Phobius"/>
    </source>
</evidence>
<keyword evidence="1" id="KW-0472">Membrane</keyword>
<sequence length="243" mass="27342">MFRDRLEDMELVPSQKVWANVSRDLSVPVKNKKGIPIVWLVAASISLLFVLSLLLIPGKKPIKLQASVQPSTEYKKSAIPVKAKRSLGRKLKGITFLNRLASMRLERDKHLKSYKITGKAIADNLKNLPLLTKVNLELPTVVLRQETVMMASIPSFIAMHVPVATKKINTHRITRVPATEADYQDSQTRIRSVGDLVNFVVRRVDHRDEKIIEFSNHDDGSSISGINLGLIKIRAKQNEIKPN</sequence>
<keyword evidence="3" id="KW-1185">Reference proteome</keyword>
<dbReference type="eggNOG" id="ENOG5033A0P">
    <property type="taxonomic scope" value="Bacteria"/>
</dbReference>
<dbReference type="EMBL" id="AQPN01000149">
    <property type="protein sequence ID" value="EOR92515.1"/>
    <property type="molecule type" value="Genomic_DNA"/>
</dbReference>
<keyword evidence="1" id="KW-0812">Transmembrane</keyword>
<dbReference type="Proteomes" id="UP000014174">
    <property type="component" value="Unassembled WGS sequence"/>
</dbReference>
<dbReference type="PATRIC" id="fig|1150600.3.peg.4275"/>
<evidence type="ECO:0000313" key="3">
    <source>
        <dbReference type="Proteomes" id="UP000014174"/>
    </source>
</evidence>
<reference evidence="2 3" key="1">
    <citation type="journal article" date="2013" name="Genome Announc.">
        <title>Draft Genome Sequence of Arcticibacter svalbardensis Strain MN12-7T, a Member of the Family Sphingobacteriaceae Isolated from an Arctic Soil Sample.</title>
        <authorList>
            <person name="Shivaji S."/>
            <person name="Ara S."/>
            <person name="Prasad S."/>
            <person name="Manasa B.P."/>
            <person name="Begum Z."/>
            <person name="Singh A."/>
            <person name="Kumar Pinnaka A."/>
        </authorList>
    </citation>
    <scope>NUCLEOTIDE SEQUENCE [LARGE SCALE GENOMIC DNA]</scope>
    <source>
        <strain evidence="2 3">MN12-7</strain>
    </source>
</reference>
<protein>
    <submittedName>
        <fullName evidence="2">Uncharacterized protein</fullName>
    </submittedName>
</protein>
<dbReference type="STRING" id="1150600.ADIARSV_4320"/>
<comment type="caution">
    <text evidence="2">The sequence shown here is derived from an EMBL/GenBank/DDBJ whole genome shotgun (WGS) entry which is preliminary data.</text>
</comment>
<dbReference type="AlphaFoldDB" id="R9GLT8"/>